<keyword evidence="13" id="KW-1185">Reference proteome</keyword>
<reference evidence="14" key="1">
    <citation type="submission" date="2022-11" db="UniProtKB">
        <authorList>
            <consortium name="WormBaseParasite"/>
        </authorList>
    </citation>
    <scope>IDENTIFICATION</scope>
</reference>
<dbReference type="PANTHER" id="PTHR21049">
    <property type="entry name" value="RIBOPHORIN I"/>
    <property type="match status" value="1"/>
</dbReference>
<dbReference type="PRINTS" id="PR00081">
    <property type="entry name" value="GDHRDH"/>
</dbReference>
<dbReference type="InterPro" id="IPR002347">
    <property type="entry name" value="SDR_fam"/>
</dbReference>
<sequence>MQYQMFIFALFALFFPFYQAQQTELTLFDGLKVISATRNVDITSQIVKVKTEFELKNEGKEDVSFFVNVITEDEAKHLSWMVAFETGKETGKFRVSLKGAQDGFIFHKLELLNLLSTGSAIKITVEYALTEYLVPHPKEIIQSENQLVLYSGLANIPSAYSLLKETCIYKVGSVQPISFTDVSLSKYASGKITYGPYENTKPYTKKPITIHCENNSPFLVATKVDRVIESILPPATRDIYYRDEIGNISTSSVYPRNDRVEVELRPRFPLFGGWRTNYVLGYNIPSSSFLHSSGSNYALRMKMMDRLFDNAVVQKLRLKIILPEMSTNIKLVTPYSVKRLPDETYKTYLDTFGRPVLYYEFERIYLIREPLMVICAFLLLFLISIILFRLDFSIESAVKIMASVSGAAAASAKKLVAIVTGGASGLGKATVKYLTGKGYNVALFDLPSSEGSKLAEEIGSGIVQFRPLDISSEDQVKEAVDSIAGQFGQLNLVVNCAGVAFAQKLYSTTKADFMKRDRIDKIIKVNLYGTINVIQYSLPHLIASTPDENNQRGLVINTSSIAAFEGQAGQALYSATKGAIASMTLPLARDYAVPGIRFVTIAPGLFETPLMDSLPDKAKKFLGKLVLSPQRLGYPEEFAALVGHIVENPYINGEVIRLDGGLRMSP</sequence>
<dbReference type="SUPFAM" id="SSF51735">
    <property type="entry name" value="NAD(P)-binding Rossmann-fold domains"/>
    <property type="match status" value="1"/>
</dbReference>
<keyword evidence="11 12" id="KW-0472">Membrane</keyword>
<dbReference type="AlphaFoldDB" id="A0A915MGH4"/>
<dbReference type="WBParaSite" id="scaffold35835_cov299.g22765">
    <property type="protein sequence ID" value="scaffold35835_cov299.g22765"/>
    <property type="gene ID" value="scaffold35835_cov299.g22765"/>
</dbReference>
<protein>
    <recommendedName>
        <fullName evidence="5 12">Dolichyl-diphosphooligosaccharide--protein glycosyltransferase subunit 1</fullName>
    </recommendedName>
</protein>
<comment type="function">
    <text evidence="1 12">Subunit of the oligosaccharyl transferase (OST) complex that catalyzes the initial transfer of a defined glycan (Glc(3)Man(9)GlcNAc(2) in eukaryotes) from the lipid carrier dolichol-pyrophosphate to an asparagine residue within an Asn-X-Ser/Thr consensus motif in nascent polypeptide chains, the first step in protein N-glycosylation. N-glycosylation occurs cotranslationally and the complex associates with the Sec61 complex at the channel-forming translocon complex that mediates protein translocation across the endoplasmic reticulum (ER). All subunits are required for a maximal enzyme activity.</text>
</comment>
<proteinExistence type="inferred from homology"/>
<evidence type="ECO:0000313" key="13">
    <source>
        <dbReference type="Proteomes" id="UP000887561"/>
    </source>
</evidence>
<dbReference type="Gene3D" id="3.40.50.720">
    <property type="entry name" value="NAD(P)-binding Rossmann-like Domain"/>
    <property type="match status" value="1"/>
</dbReference>
<feature type="chain" id="PRO_5038162393" description="Dolichyl-diphosphooligosaccharide--protein glycosyltransferase subunit 1" evidence="12">
    <location>
        <begin position="21"/>
        <end position="666"/>
    </location>
</feature>
<evidence type="ECO:0000256" key="4">
    <source>
        <dbReference type="ARBA" id="ARBA00008905"/>
    </source>
</evidence>
<keyword evidence="10" id="KW-0560">Oxidoreductase</keyword>
<evidence type="ECO:0000256" key="3">
    <source>
        <dbReference type="ARBA" id="ARBA00004922"/>
    </source>
</evidence>
<dbReference type="GO" id="GO:0018279">
    <property type="term" value="P:protein N-linked glycosylation via asparagine"/>
    <property type="evidence" value="ECO:0007669"/>
    <property type="project" value="TreeGrafter"/>
</dbReference>
<dbReference type="Pfam" id="PF04597">
    <property type="entry name" value="Ribophorin_I"/>
    <property type="match status" value="1"/>
</dbReference>
<dbReference type="Pfam" id="PF00106">
    <property type="entry name" value="adh_short"/>
    <property type="match status" value="1"/>
</dbReference>
<dbReference type="InterPro" id="IPR020904">
    <property type="entry name" value="Sc_DH/Rdtase_CS"/>
</dbReference>
<dbReference type="InterPro" id="IPR036291">
    <property type="entry name" value="NAD(P)-bd_dom_sf"/>
</dbReference>
<comment type="pathway">
    <text evidence="3 12">Protein modification; protein glycosylation.</text>
</comment>
<keyword evidence="7 12" id="KW-0732">Signal</keyword>
<evidence type="ECO:0000256" key="5">
    <source>
        <dbReference type="ARBA" id="ARBA00017611"/>
    </source>
</evidence>
<evidence type="ECO:0000256" key="12">
    <source>
        <dbReference type="RuleBase" id="RU361143"/>
    </source>
</evidence>
<evidence type="ECO:0000256" key="10">
    <source>
        <dbReference type="ARBA" id="ARBA00023002"/>
    </source>
</evidence>
<keyword evidence="8 12" id="KW-0256">Endoplasmic reticulum</keyword>
<feature type="transmembrane region" description="Helical" evidence="12">
    <location>
        <begin position="371"/>
        <end position="390"/>
    </location>
</feature>
<feature type="signal peptide" evidence="12">
    <location>
        <begin position="1"/>
        <end position="20"/>
    </location>
</feature>
<dbReference type="PROSITE" id="PS00061">
    <property type="entry name" value="ADH_SHORT"/>
    <property type="match status" value="1"/>
</dbReference>
<evidence type="ECO:0000256" key="2">
    <source>
        <dbReference type="ARBA" id="ARBA00004115"/>
    </source>
</evidence>
<keyword evidence="6 12" id="KW-0812">Transmembrane</keyword>
<keyword evidence="9 12" id="KW-1133">Transmembrane helix</keyword>
<evidence type="ECO:0000256" key="7">
    <source>
        <dbReference type="ARBA" id="ARBA00022729"/>
    </source>
</evidence>
<dbReference type="PANTHER" id="PTHR21049:SF0">
    <property type="entry name" value="DOLICHYL-DIPHOSPHOOLIGOSACCHARIDE--PROTEIN GLYCOSYLTRANSFERASE SUBUNIT 1"/>
    <property type="match status" value="1"/>
</dbReference>
<dbReference type="InterPro" id="IPR007676">
    <property type="entry name" value="Ribophorin_I"/>
</dbReference>
<comment type="subunit">
    <text evidence="12">Component of the oligosaccharyltransferase (OST) complex.</text>
</comment>
<evidence type="ECO:0000256" key="8">
    <source>
        <dbReference type="ARBA" id="ARBA00022824"/>
    </source>
</evidence>
<dbReference type="Proteomes" id="UP000887561">
    <property type="component" value="Unplaced"/>
</dbReference>
<evidence type="ECO:0000313" key="14">
    <source>
        <dbReference type="WBParaSite" id="scaffold35835_cov299.g22765"/>
    </source>
</evidence>
<comment type="similarity">
    <text evidence="4 12">Belongs to the OST1 family.</text>
</comment>
<name>A0A915MGH4_MELJA</name>
<evidence type="ECO:0000256" key="11">
    <source>
        <dbReference type="ARBA" id="ARBA00023136"/>
    </source>
</evidence>
<dbReference type="PRINTS" id="PR00080">
    <property type="entry name" value="SDRFAMILY"/>
</dbReference>
<accession>A0A915MGH4</accession>
<evidence type="ECO:0000256" key="6">
    <source>
        <dbReference type="ARBA" id="ARBA00022692"/>
    </source>
</evidence>
<organism evidence="13 14">
    <name type="scientific">Meloidogyne javanica</name>
    <name type="common">Root-knot nematode worm</name>
    <dbReference type="NCBI Taxonomy" id="6303"/>
    <lineage>
        <taxon>Eukaryota</taxon>
        <taxon>Metazoa</taxon>
        <taxon>Ecdysozoa</taxon>
        <taxon>Nematoda</taxon>
        <taxon>Chromadorea</taxon>
        <taxon>Rhabditida</taxon>
        <taxon>Tylenchina</taxon>
        <taxon>Tylenchomorpha</taxon>
        <taxon>Tylenchoidea</taxon>
        <taxon>Meloidogynidae</taxon>
        <taxon>Meloidogyninae</taxon>
        <taxon>Meloidogyne</taxon>
        <taxon>Meloidogyne incognita group</taxon>
    </lineage>
</organism>
<dbReference type="GO" id="GO:0016491">
    <property type="term" value="F:oxidoreductase activity"/>
    <property type="evidence" value="ECO:0007669"/>
    <property type="project" value="UniProtKB-KW"/>
</dbReference>
<comment type="subcellular location">
    <subcellularLocation>
        <location evidence="2 12">Endoplasmic reticulum membrane</location>
        <topology evidence="2 12">Single-pass type I membrane protein</topology>
    </subcellularLocation>
</comment>
<dbReference type="GO" id="GO:0008250">
    <property type="term" value="C:oligosaccharyltransferase complex"/>
    <property type="evidence" value="ECO:0007669"/>
    <property type="project" value="UniProtKB-UniRule"/>
</dbReference>
<evidence type="ECO:0000256" key="9">
    <source>
        <dbReference type="ARBA" id="ARBA00022989"/>
    </source>
</evidence>
<evidence type="ECO:0000256" key="1">
    <source>
        <dbReference type="ARBA" id="ARBA00002791"/>
    </source>
</evidence>